<dbReference type="NCBIfam" id="TIGR01489">
    <property type="entry name" value="DKMTPPase-SF"/>
    <property type="match status" value="1"/>
</dbReference>
<dbReference type="Gene3D" id="3.40.50.1000">
    <property type="entry name" value="HAD superfamily/HAD-like"/>
    <property type="match status" value="1"/>
</dbReference>
<dbReference type="PANTHER" id="PTHR28181:SF2">
    <property type="entry name" value="PHOSPHORIC MONOESTER HYDROLASE"/>
    <property type="match status" value="1"/>
</dbReference>
<dbReference type="EMBL" id="RJTJ01000009">
    <property type="protein sequence ID" value="RUM06449.1"/>
    <property type="molecule type" value="Genomic_DNA"/>
</dbReference>
<dbReference type="AlphaFoldDB" id="A0A432P313"/>
<evidence type="ECO:0000313" key="6">
    <source>
        <dbReference type="Proteomes" id="UP000278081"/>
    </source>
</evidence>
<keyword evidence="3" id="KW-0378">Hydrolase</keyword>
<evidence type="ECO:0000256" key="1">
    <source>
        <dbReference type="ARBA" id="ARBA00001946"/>
    </source>
</evidence>
<dbReference type="SUPFAM" id="SSF56784">
    <property type="entry name" value="HAD-like"/>
    <property type="match status" value="1"/>
</dbReference>
<dbReference type="InterPro" id="IPR016965">
    <property type="entry name" value="Pase_PHOSPHO-typ"/>
</dbReference>
<proteinExistence type="predicted"/>
<comment type="cofactor">
    <cofactor evidence="1">
        <name>Mg(2+)</name>
        <dbReference type="ChEBI" id="CHEBI:18420"/>
    </cofactor>
</comment>
<name>A0A432P313_9HYPH</name>
<organism evidence="5 6">
    <name type="scientific">Rhizobium chutanense</name>
    <dbReference type="NCBI Taxonomy" id="2035448"/>
    <lineage>
        <taxon>Bacteria</taxon>
        <taxon>Pseudomonadati</taxon>
        <taxon>Pseudomonadota</taxon>
        <taxon>Alphaproteobacteria</taxon>
        <taxon>Hyphomicrobiales</taxon>
        <taxon>Rhizobiaceae</taxon>
        <taxon>Rhizobium/Agrobacterium group</taxon>
        <taxon>Rhizobium</taxon>
    </lineage>
</organism>
<evidence type="ECO:0000313" key="5">
    <source>
        <dbReference type="EMBL" id="RUM06449.1"/>
    </source>
</evidence>
<dbReference type="Proteomes" id="UP000278081">
    <property type="component" value="Unassembled WGS sequence"/>
</dbReference>
<dbReference type="InterPro" id="IPR023214">
    <property type="entry name" value="HAD_sf"/>
</dbReference>
<dbReference type="InterPro" id="IPR006384">
    <property type="entry name" value="HAD_hydro_PyrdxlP_Pase-like"/>
</dbReference>
<dbReference type="Pfam" id="PF06888">
    <property type="entry name" value="Put_Phosphatase"/>
    <property type="match status" value="1"/>
</dbReference>
<dbReference type="PANTHER" id="PTHR28181">
    <property type="entry name" value="UPF0655 PROTEIN YCR015C"/>
    <property type="match status" value="1"/>
</dbReference>
<gene>
    <name evidence="5" type="ORF">EFR84_12560</name>
</gene>
<dbReference type="InterPro" id="IPR036412">
    <property type="entry name" value="HAD-like_sf"/>
</dbReference>
<accession>A0A432P313</accession>
<dbReference type="InterPro" id="IPR050849">
    <property type="entry name" value="HAD-like_hydrolase_phosphatase"/>
</dbReference>
<comment type="caution">
    <text evidence="5">The sequence shown here is derived from an EMBL/GenBank/DDBJ whole genome shotgun (WGS) entry which is preliminary data.</text>
</comment>
<evidence type="ECO:0000256" key="3">
    <source>
        <dbReference type="ARBA" id="ARBA00022801"/>
    </source>
</evidence>
<dbReference type="GO" id="GO:0016791">
    <property type="term" value="F:phosphatase activity"/>
    <property type="evidence" value="ECO:0007669"/>
    <property type="project" value="InterPro"/>
</dbReference>
<evidence type="ECO:0000256" key="2">
    <source>
        <dbReference type="ARBA" id="ARBA00022723"/>
    </source>
</evidence>
<dbReference type="RefSeq" id="WP_126909179.1">
    <property type="nucleotide sequence ID" value="NZ_ML133756.1"/>
</dbReference>
<dbReference type="Gene3D" id="3.90.1470.20">
    <property type="match status" value="1"/>
</dbReference>
<reference evidence="5 6" key="1">
    <citation type="submission" date="2018-11" db="EMBL/GenBank/DDBJ databases">
        <title>Rhizobium chutanense sp. nov., isolated from root nodules of Phaseolus vulgaris in China.</title>
        <authorList>
            <person name="Huo Y."/>
        </authorList>
    </citation>
    <scope>NUCLEOTIDE SEQUENCE [LARGE SCALE GENOMIC DNA]</scope>
    <source>
        <strain evidence="5 6">C16</strain>
    </source>
</reference>
<keyword evidence="4" id="KW-0460">Magnesium</keyword>
<keyword evidence="2" id="KW-0479">Metal-binding</keyword>
<sequence>MQVFSDFDGTISVQDVTDVVLSCFAEPEWEDIEQQWKDGLIGSAECMRRQITLIRANRRELDAILGTVAIDPGFRAFRDYCRVNGLPLTIVSDGVDYFIRHVLRQNGITDLPVIANLLHCSVDNGLENYTLAAAPNSAGCSSGSGVCKCRVVSGMEPQIYIGDGRSDFCVAGRADLVFAKDKLAEYCGDKNIPFIAFDDFADLLSRMKAVIPSIPRQRRAELQSKIA</sequence>
<protein>
    <submittedName>
        <fullName evidence="5">Phosphoserine phosphatase</fullName>
    </submittedName>
</protein>
<evidence type="ECO:0000256" key="4">
    <source>
        <dbReference type="ARBA" id="ARBA00022842"/>
    </source>
</evidence>
<dbReference type="NCBIfam" id="TIGR01488">
    <property type="entry name" value="HAD-SF-IB"/>
    <property type="match status" value="1"/>
</dbReference>
<dbReference type="OrthoDB" id="9804940at2"/>